<evidence type="ECO:0000313" key="2">
    <source>
        <dbReference type="EMBL" id="MBB3939303.1"/>
    </source>
</evidence>
<proteinExistence type="predicted"/>
<feature type="transmembrane region" description="Helical" evidence="1">
    <location>
        <begin position="31"/>
        <end position="50"/>
    </location>
</feature>
<gene>
    <name evidence="2" type="ORF">GGR39_000943</name>
</gene>
<evidence type="ECO:0008006" key="4">
    <source>
        <dbReference type="Google" id="ProtNLM"/>
    </source>
</evidence>
<keyword evidence="1" id="KW-0472">Membrane</keyword>
<reference evidence="2 3" key="1">
    <citation type="submission" date="2020-08" db="EMBL/GenBank/DDBJ databases">
        <title>Genomic Encyclopedia of Type Strains, Phase IV (KMG-IV): sequencing the most valuable type-strain genomes for metagenomic binning, comparative biology and taxonomic classification.</title>
        <authorList>
            <person name="Goeker M."/>
        </authorList>
    </citation>
    <scope>NUCLEOTIDE SEQUENCE [LARGE SCALE GENOMIC DNA]</scope>
    <source>
        <strain evidence="2 3">DSM 27568</strain>
    </source>
</reference>
<keyword evidence="1" id="KW-0812">Transmembrane</keyword>
<protein>
    <recommendedName>
        <fullName evidence="4">Pilus assembly protein</fullName>
    </recommendedName>
</protein>
<keyword evidence="1" id="KW-1133">Transmembrane helix</keyword>
<comment type="caution">
    <text evidence="2">The sequence shown here is derived from an EMBL/GenBank/DDBJ whole genome shotgun (WGS) entry which is preliminary data.</text>
</comment>
<keyword evidence="3" id="KW-1185">Reference proteome</keyword>
<organism evidence="2 3">
    <name type="scientific">Novosphingobium fluoreni</name>
    <dbReference type="NCBI Taxonomy" id="1391222"/>
    <lineage>
        <taxon>Bacteria</taxon>
        <taxon>Pseudomonadati</taxon>
        <taxon>Pseudomonadota</taxon>
        <taxon>Alphaproteobacteria</taxon>
        <taxon>Sphingomonadales</taxon>
        <taxon>Sphingomonadaceae</taxon>
        <taxon>Novosphingobium</taxon>
    </lineage>
</organism>
<evidence type="ECO:0000256" key="1">
    <source>
        <dbReference type="SAM" id="Phobius"/>
    </source>
</evidence>
<dbReference type="Proteomes" id="UP000561459">
    <property type="component" value="Unassembled WGS sequence"/>
</dbReference>
<sequence>MIRPSRALLARIRLARAGLGRRLQRDRSGMALTEFALIMPFFLGVGLWGVELANYSYTRERIGQLATRIADNGSRLGDYSQLQNRKVYESDVNDMLIGAGIQSGTQLDLFNNGRVIISSLEVNSSGQQYIHWQRCLGTKRVNSSYGVQGDIRTVGMGPTGSEVYAFEKEAVIFVEVKYDYKPLISATFVGTPTISSIATYTVRASRDLSQLFQTTPASPSMVCTKYTATVS</sequence>
<evidence type="ECO:0000313" key="3">
    <source>
        <dbReference type="Proteomes" id="UP000561459"/>
    </source>
</evidence>
<dbReference type="AlphaFoldDB" id="A0A7W6FXI9"/>
<name>A0A7W6FXI9_9SPHN</name>
<dbReference type="EMBL" id="JACIDY010000002">
    <property type="protein sequence ID" value="MBB3939303.1"/>
    <property type="molecule type" value="Genomic_DNA"/>
</dbReference>
<dbReference type="RefSeq" id="WP_183616102.1">
    <property type="nucleotide sequence ID" value="NZ_JACIDY010000002.1"/>
</dbReference>
<accession>A0A7W6FXI9</accession>